<keyword evidence="1" id="KW-1133">Transmembrane helix</keyword>
<accession>A0A1H6Z3Z1</accession>
<reference evidence="3" key="1">
    <citation type="submission" date="2016-10" db="EMBL/GenBank/DDBJ databases">
        <authorList>
            <person name="Varghese N."/>
        </authorList>
    </citation>
    <scope>NUCLEOTIDE SEQUENCE [LARGE SCALE GENOMIC DNA]</scope>
    <source>
        <strain evidence="3">DSM 24868</strain>
    </source>
</reference>
<sequence length="107" mass="11151">MSAYAWMWVAIVAAGVLSFATKLAGHSVPESWLENPRVHRIAAFVTVSLLSALVAVQTFASGRTLVIDARLAAVAVAAVLLWRRAPFIVVVAVAAGVAAGLRALGWG</sequence>
<feature type="transmembrane region" description="Helical" evidence="1">
    <location>
        <begin position="88"/>
        <end position="105"/>
    </location>
</feature>
<dbReference type="AlphaFoldDB" id="A0A1H6Z3Z1"/>
<organism evidence="2 3">
    <name type="scientific">Demequina mangrovi</name>
    <dbReference type="NCBI Taxonomy" id="1043493"/>
    <lineage>
        <taxon>Bacteria</taxon>
        <taxon>Bacillati</taxon>
        <taxon>Actinomycetota</taxon>
        <taxon>Actinomycetes</taxon>
        <taxon>Micrococcales</taxon>
        <taxon>Demequinaceae</taxon>
        <taxon>Demequina</taxon>
    </lineage>
</organism>
<feature type="transmembrane region" description="Helical" evidence="1">
    <location>
        <begin position="65"/>
        <end position="82"/>
    </location>
</feature>
<keyword evidence="3" id="KW-1185">Reference proteome</keyword>
<feature type="transmembrane region" description="Helical" evidence="1">
    <location>
        <begin position="41"/>
        <end position="60"/>
    </location>
</feature>
<dbReference type="Pfam" id="PF05437">
    <property type="entry name" value="AzlD"/>
    <property type="match status" value="1"/>
</dbReference>
<dbReference type="STRING" id="1043493.SAMN05421637_1958"/>
<dbReference type="OrthoDB" id="3733498at2"/>
<proteinExistence type="predicted"/>
<keyword evidence="1" id="KW-0472">Membrane</keyword>
<dbReference type="InterPro" id="IPR008407">
    <property type="entry name" value="Brnchd-chn_aa_trnsp_AzlD"/>
</dbReference>
<dbReference type="RefSeq" id="WP_042214302.1">
    <property type="nucleotide sequence ID" value="NZ_BBLU01000006.1"/>
</dbReference>
<name>A0A1H6Z3Z1_9MICO</name>
<gene>
    <name evidence="2" type="ORF">SAMN05421637_1958</name>
</gene>
<evidence type="ECO:0000313" key="3">
    <source>
        <dbReference type="Proteomes" id="UP000183315"/>
    </source>
</evidence>
<keyword evidence="1" id="KW-0812">Transmembrane</keyword>
<dbReference type="Proteomes" id="UP000183315">
    <property type="component" value="Unassembled WGS sequence"/>
</dbReference>
<dbReference type="EMBL" id="FNZI01000004">
    <property type="protein sequence ID" value="SEJ48229.1"/>
    <property type="molecule type" value="Genomic_DNA"/>
</dbReference>
<evidence type="ECO:0000256" key="1">
    <source>
        <dbReference type="SAM" id="Phobius"/>
    </source>
</evidence>
<protein>
    <submittedName>
        <fullName evidence="2">Branched-chain amino acid transport protein (AzlD)</fullName>
    </submittedName>
</protein>
<evidence type="ECO:0000313" key="2">
    <source>
        <dbReference type="EMBL" id="SEJ48229.1"/>
    </source>
</evidence>
<dbReference type="eggNOG" id="ENOG5032Z1K">
    <property type="taxonomic scope" value="Bacteria"/>
</dbReference>